<evidence type="ECO:0000313" key="1">
    <source>
        <dbReference type="EMBL" id="DAF97273.1"/>
    </source>
</evidence>
<proteinExistence type="predicted"/>
<organism evidence="1">
    <name type="scientific">Microviridae sp. ctJKB8</name>
    <dbReference type="NCBI Taxonomy" id="2824991"/>
    <lineage>
        <taxon>Viruses</taxon>
        <taxon>Monodnaviria</taxon>
        <taxon>Sangervirae</taxon>
        <taxon>Phixviricota</taxon>
        <taxon>Malgrandaviricetes</taxon>
        <taxon>Petitvirales</taxon>
        <taxon>Microviridae</taxon>
    </lineage>
</organism>
<name>A0A8S5URY8_9VIRU</name>
<protein>
    <submittedName>
        <fullName evidence="1">Uncharacterized protein</fullName>
    </submittedName>
</protein>
<sequence>MSEGKLSYHLNFAFLLSINAQLTPNCRILISKKKIQIICLFEKNFFPLLL</sequence>
<reference evidence="1" key="1">
    <citation type="journal article" date="2021" name="Proc. Natl. Acad. Sci. U.S.A.">
        <title>A Catalog of Tens of Thousands of Viruses from Human Metagenomes Reveals Hidden Associations with Chronic Diseases.</title>
        <authorList>
            <person name="Tisza M.J."/>
            <person name="Buck C.B."/>
        </authorList>
    </citation>
    <scope>NUCLEOTIDE SEQUENCE</scope>
    <source>
        <strain evidence="1">CtJKB8</strain>
    </source>
</reference>
<accession>A0A8S5URY8</accession>
<dbReference type="EMBL" id="BK016130">
    <property type="protein sequence ID" value="DAF97273.1"/>
    <property type="molecule type" value="Genomic_DNA"/>
</dbReference>